<dbReference type="InterPro" id="IPR050922">
    <property type="entry name" value="LytR/CpsA/Psr_CW_biosynth"/>
</dbReference>
<dbReference type="NCBIfam" id="TIGR00350">
    <property type="entry name" value="lytR_cpsA_psr"/>
    <property type="match status" value="1"/>
</dbReference>
<feature type="compositionally biased region" description="Basic and acidic residues" evidence="2">
    <location>
        <begin position="27"/>
        <end position="40"/>
    </location>
</feature>
<organism evidence="5 6">
    <name type="scientific">Jatrophihabitans cynanchi</name>
    <dbReference type="NCBI Taxonomy" id="2944128"/>
    <lineage>
        <taxon>Bacteria</taxon>
        <taxon>Bacillati</taxon>
        <taxon>Actinomycetota</taxon>
        <taxon>Actinomycetes</taxon>
        <taxon>Jatrophihabitantales</taxon>
        <taxon>Jatrophihabitantaceae</taxon>
        <taxon>Jatrophihabitans</taxon>
    </lineage>
</organism>
<evidence type="ECO:0000256" key="1">
    <source>
        <dbReference type="ARBA" id="ARBA00006068"/>
    </source>
</evidence>
<keyword evidence="6" id="KW-1185">Reference proteome</keyword>
<gene>
    <name evidence="5" type="ORF">M6B22_07580</name>
</gene>
<reference evidence="5" key="1">
    <citation type="submission" date="2022-05" db="EMBL/GenBank/DDBJ databases">
        <title>Jatrophihabitans sp. SB3-54 whole genome sequence.</title>
        <authorList>
            <person name="Suh M.K."/>
            <person name="Eom M.K."/>
            <person name="Kim J.S."/>
            <person name="Kim H.S."/>
            <person name="Do H.E."/>
            <person name="Shin Y.K."/>
            <person name="Lee J.-S."/>
        </authorList>
    </citation>
    <scope>NUCLEOTIDE SEQUENCE</scope>
    <source>
        <strain evidence="5">SB3-54</strain>
    </source>
</reference>
<accession>A0ABY7K1B5</accession>
<feature type="domain" description="Cell envelope-related transcriptional attenuator" evidence="4">
    <location>
        <begin position="142"/>
        <end position="302"/>
    </location>
</feature>
<dbReference type="EMBL" id="CP097463">
    <property type="protein sequence ID" value="WAX58617.1"/>
    <property type="molecule type" value="Genomic_DNA"/>
</dbReference>
<keyword evidence="3" id="KW-1133">Transmembrane helix</keyword>
<keyword evidence="3" id="KW-0812">Transmembrane</keyword>
<evidence type="ECO:0000256" key="2">
    <source>
        <dbReference type="SAM" id="MobiDB-lite"/>
    </source>
</evidence>
<feature type="transmembrane region" description="Helical" evidence="3">
    <location>
        <begin position="59"/>
        <end position="81"/>
    </location>
</feature>
<evidence type="ECO:0000313" key="5">
    <source>
        <dbReference type="EMBL" id="WAX58617.1"/>
    </source>
</evidence>
<dbReference type="Proteomes" id="UP001164693">
    <property type="component" value="Chromosome"/>
</dbReference>
<dbReference type="InterPro" id="IPR004474">
    <property type="entry name" value="LytR_CpsA_psr"/>
</dbReference>
<feature type="region of interest" description="Disordered" evidence="2">
    <location>
        <begin position="1"/>
        <end position="52"/>
    </location>
</feature>
<comment type="similarity">
    <text evidence="1">Belongs to the LytR/CpsA/Psr (LCP) family.</text>
</comment>
<sequence>MPSPSSDDAASGGPGQRGALPALPPELDPRGRRVARREARSTPGPTARPARTGPARTKLIVLVVCTALSVGLVAFAGTYWWRFHQFKSNLSRLDISAAQATSPGDIDGGDQNILVVGNDDRTDMTDAEVHELHTGRSGGSLNTDTMMIIHVPADGSRATLISLPRDSYVAIPGHGKAKLNSAYPDAYTAAHGSRASKRTAGANLLVRTVQALTGLHVDHYVQVDLLGFYRISNAIGGVTVNMCAAVKEKNSGIHLHKGKNVIKGVQALAFVRQRYGFPNGLGDLDRVKRQQYFLTAAFRKIVSAGIVLNPFKLQDLLGAISSSLYVDRSLDPLKLGRQLENLTADKITGKTIPTDGFADTDVGSVVVVHPSAVQAFVNAVVHPAATKSATRKATAAKSTKKATSTKTAAIDAKCIY</sequence>
<dbReference type="Gene3D" id="3.40.630.190">
    <property type="entry name" value="LCP protein"/>
    <property type="match status" value="1"/>
</dbReference>
<dbReference type="PANTHER" id="PTHR33392:SF6">
    <property type="entry name" value="POLYISOPRENYL-TEICHOIC ACID--PEPTIDOGLYCAN TEICHOIC ACID TRANSFERASE TAGU"/>
    <property type="match status" value="1"/>
</dbReference>
<dbReference type="RefSeq" id="WP_269445156.1">
    <property type="nucleotide sequence ID" value="NZ_CP097463.1"/>
</dbReference>
<dbReference type="PANTHER" id="PTHR33392">
    <property type="entry name" value="POLYISOPRENYL-TEICHOIC ACID--PEPTIDOGLYCAN TEICHOIC ACID TRANSFERASE TAGU"/>
    <property type="match status" value="1"/>
</dbReference>
<protein>
    <submittedName>
        <fullName evidence="5">LCP family protein</fullName>
    </submittedName>
</protein>
<keyword evidence="3" id="KW-0472">Membrane</keyword>
<name>A0ABY7K1B5_9ACTN</name>
<evidence type="ECO:0000313" key="6">
    <source>
        <dbReference type="Proteomes" id="UP001164693"/>
    </source>
</evidence>
<proteinExistence type="inferred from homology"/>
<evidence type="ECO:0000256" key="3">
    <source>
        <dbReference type="SAM" id="Phobius"/>
    </source>
</evidence>
<evidence type="ECO:0000259" key="4">
    <source>
        <dbReference type="Pfam" id="PF03816"/>
    </source>
</evidence>
<dbReference type="Pfam" id="PF03816">
    <property type="entry name" value="LytR_cpsA_psr"/>
    <property type="match status" value="1"/>
</dbReference>